<reference evidence="9 10" key="1">
    <citation type="submission" date="2020-08" db="EMBL/GenBank/DDBJ databases">
        <title>Sequencing the genomes of 1000 actinobacteria strains.</title>
        <authorList>
            <person name="Klenk H.-P."/>
        </authorList>
    </citation>
    <scope>NUCLEOTIDE SEQUENCE [LARGE SCALE GENOMIC DNA]</scope>
    <source>
        <strain evidence="9 10">DSM 45486</strain>
    </source>
</reference>
<dbReference type="CDD" id="cd06261">
    <property type="entry name" value="TM_PBP2"/>
    <property type="match status" value="1"/>
</dbReference>
<keyword evidence="5 7" id="KW-1133">Transmembrane helix</keyword>
<dbReference type="InterPro" id="IPR000515">
    <property type="entry name" value="MetI-like"/>
</dbReference>
<dbReference type="Proteomes" id="UP000552097">
    <property type="component" value="Unassembled WGS sequence"/>
</dbReference>
<comment type="subcellular location">
    <subcellularLocation>
        <location evidence="1 7">Cell membrane</location>
        <topology evidence="1 7">Multi-pass membrane protein</topology>
    </subcellularLocation>
</comment>
<evidence type="ECO:0000256" key="4">
    <source>
        <dbReference type="ARBA" id="ARBA00022692"/>
    </source>
</evidence>
<proteinExistence type="inferred from homology"/>
<keyword evidence="10" id="KW-1185">Reference proteome</keyword>
<dbReference type="GO" id="GO:0005886">
    <property type="term" value="C:plasma membrane"/>
    <property type="evidence" value="ECO:0007669"/>
    <property type="project" value="UniProtKB-SubCell"/>
</dbReference>
<evidence type="ECO:0000256" key="6">
    <source>
        <dbReference type="ARBA" id="ARBA00023136"/>
    </source>
</evidence>
<dbReference type="Pfam" id="PF00528">
    <property type="entry name" value="BPD_transp_1"/>
    <property type="match status" value="1"/>
</dbReference>
<dbReference type="PANTHER" id="PTHR43744">
    <property type="entry name" value="ABC TRANSPORTER PERMEASE PROTEIN MG189-RELATED-RELATED"/>
    <property type="match status" value="1"/>
</dbReference>
<keyword evidence="4 7" id="KW-0812">Transmembrane</keyword>
<keyword evidence="3" id="KW-1003">Cell membrane</keyword>
<feature type="transmembrane region" description="Helical" evidence="7">
    <location>
        <begin position="179"/>
        <end position="200"/>
    </location>
</feature>
<feature type="transmembrane region" description="Helical" evidence="7">
    <location>
        <begin position="237"/>
        <end position="256"/>
    </location>
</feature>
<organism evidence="9 10">
    <name type="scientific">Saccharothrix ecbatanensis</name>
    <dbReference type="NCBI Taxonomy" id="1105145"/>
    <lineage>
        <taxon>Bacteria</taxon>
        <taxon>Bacillati</taxon>
        <taxon>Actinomycetota</taxon>
        <taxon>Actinomycetes</taxon>
        <taxon>Pseudonocardiales</taxon>
        <taxon>Pseudonocardiaceae</taxon>
        <taxon>Saccharothrix</taxon>
    </lineage>
</organism>
<keyword evidence="6 7" id="KW-0472">Membrane</keyword>
<dbReference type="InterPro" id="IPR035906">
    <property type="entry name" value="MetI-like_sf"/>
</dbReference>
<feature type="transmembrane region" description="Helical" evidence="7">
    <location>
        <begin position="131"/>
        <end position="150"/>
    </location>
</feature>
<sequence>MSRARTAGFHITGSALAVLFLLPMLWTLYSSVHGRRAADGGPGWGVDNYERLADYGTGLGTYLLNTVVVAGVAVVVTVVTTTLGGYALARLRFPGHNLLFLVTLAILMVPYTTILVPLYILLGWIGLQNSLVGLGLVLAMFQLPFGLFMMRSSFEALPRELEEAALIDGCTPGSALWRVLLRGVLPGIVTVGLFSFLAAWNEFVAPLIFLTDGAKFTLPVALFNLQSGSLGSVDFEALQAGVVTSALPCVVVFLLLQRHYVRGFTSGALKG</sequence>
<evidence type="ECO:0000256" key="7">
    <source>
        <dbReference type="RuleBase" id="RU363032"/>
    </source>
</evidence>
<dbReference type="SUPFAM" id="SSF161098">
    <property type="entry name" value="MetI-like"/>
    <property type="match status" value="1"/>
</dbReference>
<dbReference type="PANTHER" id="PTHR43744:SF12">
    <property type="entry name" value="ABC TRANSPORTER PERMEASE PROTEIN MG189-RELATED"/>
    <property type="match status" value="1"/>
</dbReference>
<comment type="caution">
    <text evidence="9">The sequence shown here is derived from an EMBL/GenBank/DDBJ whole genome shotgun (WGS) entry which is preliminary data.</text>
</comment>
<gene>
    <name evidence="9" type="ORF">F4560_002465</name>
</gene>
<accession>A0A7W9HI04</accession>
<feature type="transmembrane region" description="Helical" evidence="7">
    <location>
        <begin position="7"/>
        <end position="29"/>
    </location>
</feature>
<dbReference type="AlphaFoldDB" id="A0A7W9HI04"/>
<evidence type="ECO:0000256" key="3">
    <source>
        <dbReference type="ARBA" id="ARBA00022475"/>
    </source>
</evidence>
<name>A0A7W9HI04_9PSEU</name>
<feature type="transmembrane region" description="Helical" evidence="7">
    <location>
        <begin position="98"/>
        <end position="125"/>
    </location>
</feature>
<feature type="domain" description="ABC transmembrane type-1" evidence="8">
    <location>
        <begin position="63"/>
        <end position="256"/>
    </location>
</feature>
<keyword evidence="9" id="KW-0762">Sugar transport</keyword>
<comment type="similarity">
    <text evidence="7">Belongs to the binding-protein-dependent transport system permease family.</text>
</comment>
<dbReference type="RefSeq" id="WP_184919559.1">
    <property type="nucleotide sequence ID" value="NZ_JACHMO010000001.1"/>
</dbReference>
<evidence type="ECO:0000313" key="10">
    <source>
        <dbReference type="Proteomes" id="UP000552097"/>
    </source>
</evidence>
<dbReference type="GO" id="GO:0055085">
    <property type="term" value="P:transmembrane transport"/>
    <property type="evidence" value="ECO:0007669"/>
    <property type="project" value="InterPro"/>
</dbReference>
<evidence type="ECO:0000259" key="8">
    <source>
        <dbReference type="PROSITE" id="PS50928"/>
    </source>
</evidence>
<evidence type="ECO:0000256" key="1">
    <source>
        <dbReference type="ARBA" id="ARBA00004651"/>
    </source>
</evidence>
<keyword evidence="2 7" id="KW-0813">Transport</keyword>
<feature type="transmembrane region" description="Helical" evidence="7">
    <location>
        <begin position="62"/>
        <end position="86"/>
    </location>
</feature>
<protein>
    <submittedName>
        <fullName evidence="9">Multiple sugar transport system permease protein</fullName>
    </submittedName>
</protein>
<evidence type="ECO:0000256" key="5">
    <source>
        <dbReference type="ARBA" id="ARBA00022989"/>
    </source>
</evidence>
<dbReference type="EMBL" id="JACHMO010000001">
    <property type="protein sequence ID" value="MBB5802697.1"/>
    <property type="molecule type" value="Genomic_DNA"/>
</dbReference>
<evidence type="ECO:0000256" key="2">
    <source>
        <dbReference type="ARBA" id="ARBA00022448"/>
    </source>
</evidence>
<evidence type="ECO:0000313" key="9">
    <source>
        <dbReference type="EMBL" id="MBB5802697.1"/>
    </source>
</evidence>
<dbReference type="Gene3D" id="1.10.3720.10">
    <property type="entry name" value="MetI-like"/>
    <property type="match status" value="1"/>
</dbReference>
<dbReference type="PROSITE" id="PS50928">
    <property type="entry name" value="ABC_TM1"/>
    <property type="match status" value="1"/>
</dbReference>